<reference evidence="1 2" key="1">
    <citation type="journal article" date="2011" name="J. Bacteriol.">
        <title>Genome sequence of Chthoniobacter flavus Ellin428, an aerobic heterotrophic soil bacterium.</title>
        <authorList>
            <person name="Kant R."/>
            <person name="van Passel M.W."/>
            <person name="Palva A."/>
            <person name="Lucas S."/>
            <person name="Lapidus A."/>
            <person name="Glavina Del Rio T."/>
            <person name="Dalin E."/>
            <person name="Tice H."/>
            <person name="Bruce D."/>
            <person name="Goodwin L."/>
            <person name="Pitluck S."/>
            <person name="Larimer F.W."/>
            <person name="Land M.L."/>
            <person name="Hauser L."/>
            <person name="Sangwan P."/>
            <person name="de Vos W.M."/>
            <person name="Janssen P.H."/>
            <person name="Smidt H."/>
        </authorList>
    </citation>
    <scope>NUCLEOTIDE SEQUENCE [LARGE SCALE GENOMIC DNA]</scope>
    <source>
        <strain evidence="1 2">Ellin428</strain>
    </source>
</reference>
<dbReference type="STRING" id="497964.CfE428DRAFT_1390"/>
<evidence type="ECO:0000313" key="2">
    <source>
        <dbReference type="Proteomes" id="UP000005824"/>
    </source>
</evidence>
<evidence type="ECO:0008006" key="3">
    <source>
        <dbReference type="Google" id="ProtNLM"/>
    </source>
</evidence>
<keyword evidence="2" id="KW-1185">Reference proteome</keyword>
<sequence length="132" mass="15089" precursor="true">MKPKWKITLVLLGIVLVSFVAGGFLGAKLTERALKRRHAPEMWNQTVMRVLQQHLKLTPEQAQKVQTIIDNGVDEMKGIRLDTIGRTDAVFEKMIAQIEKELTPEQDAELQKLKQARMATTIDMLKVEPRKK</sequence>
<organism evidence="1 2">
    <name type="scientific">Chthoniobacter flavus Ellin428</name>
    <dbReference type="NCBI Taxonomy" id="497964"/>
    <lineage>
        <taxon>Bacteria</taxon>
        <taxon>Pseudomonadati</taxon>
        <taxon>Verrucomicrobiota</taxon>
        <taxon>Spartobacteria</taxon>
        <taxon>Chthoniobacterales</taxon>
        <taxon>Chthoniobacteraceae</taxon>
        <taxon>Chthoniobacter</taxon>
    </lineage>
</organism>
<dbReference type="AlphaFoldDB" id="B4CXU9"/>
<proteinExistence type="predicted"/>
<dbReference type="Proteomes" id="UP000005824">
    <property type="component" value="Unassembled WGS sequence"/>
</dbReference>
<protein>
    <recommendedName>
        <fullName evidence="3">Periplasmic heavy metal sensor</fullName>
    </recommendedName>
</protein>
<dbReference type="EMBL" id="ABVL01000003">
    <property type="protein sequence ID" value="EDY21097.1"/>
    <property type="molecule type" value="Genomic_DNA"/>
</dbReference>
<evidence type="ECO:0000313" key="1">
    <source>
        <dbReference type="EMBL" id="EDY21097.1"/>
    </source>
</evidence>
<name>B4CXU9_9BACT</name>
<gene>
    <name evidence="1" type="ORF">CfE428DRAFT_1390</name>
</gene>
<dbReference type="eggNOG" id="ENOG5033KJT">
    <property type="taxonomic scope" value="Bacteria"/>
</dbReference>
<dbReference type="InParanoid" id="B4CXU9"/>
<accession>B4CXU9</accession>
<comment type="caution">
    <text evidence="1">The sequence shown here is derived from an EMBL/GenBank/DDBJ whole genome shotgun (WGS) entry which is preliminary data.</text>
</comment>